<dbReference type="RefSeq" id="WP_141148306.1">
    <property type="nucleotide sequence ID" value="NZ_VHLG01000003.1"/>
</dbReference>
<sequence>MLAQAVILCGGLGTRLGALTASTPKPMLPVAGRPFLDTLIQEVARYGFDEIILLAGRFGEQIVERYDGRQVLGAVLKVLVEPEPLGTGGALRFAADHLCPDFVLLNGDTWINADLTVFAQRWLEEKRKDPALSAQLLLQYVDSPGRFGSVEFDQGRVTAFREKNPAAAAVPGYINAGVYCLDRRIVSDMAADGAISLEADILPGLVETGAVVAFPARKGAYFIDIGVPESYAQAQRELEEERCKPALFLDRDGTLNEDDGYTHKAEDLRWKDGAREAIRFANDAGYYVFVVTNQAGIAHGYYTDADVIAFHAAMKASLVEIGAHVDAFEWCPYHPSAKLDAFRQDSSRRKPKPGMLLELASEFPIDLKKSVMIGDADSDVKAANAANIRGVLFSGGSLLDLVKREIPMRDNVNVD</sequence>
<gene>
    <name evidence="9" type="ORF">FJU08_07205</name>
</gene>
<proteinExistence type="inferred from homology"/>
<organism evidence="9 10">
    <name type="scientific">Martelella alba</name>
    <dbReference type="NCBI Taxonomy" id="2590451"/>
    <lineage>
        <taxon>Bacteria</taxon>
        <taxon>Pseudomonadati</taxon>
        <taxon>Pseudomonadota</taxon>
        <taxon>Alphaproteobacteria</taxon>
        <taxon>Hyphomicrobiales</taxon>
        <taxon>Aurantimonadaceae</taxon>
        <taxon>Martelella</taxon>
    </lineage>
</organism>
<dbReference type="InterPro" id="IPR006543">
    <property type="entry name" value="Histidinol-phos"/>
</dbReference>
<dbReference type="InterPro" id="IPR006549">
    <property type="entry name" value="HAD-SF_hydro_IIIA"/>
</dbReference>
<keyword evidence="5 9" id="KW-0378">Hydrolase</keyword>
<dbReference type="OrthoDB" id="9801810at2"/>
<dbReference type="InterPro" id="IPR004446">
    <property type="entry name" value="Heptose_bisP_phosphatase"/>
</dbReference>
<dbReference type="InterPro" id="IPR005835">
    <property type="entry name" value="NTP_transferase_dom"/>
</dbReference>
<reference evidence="9 10" key="1">
    <citation type="submission" date="2019-06" db="EMBL/GenBank/DDBJ databases">
        <authorList>
            <person name="Li M."/>
        </authorList>
    </citation>
    <scope>NUCLEOTIDE SEQUENCE [LARGE SCALE GENOMIC DNA]</scope>
    <source>
        <strain evidence="9 10">BGMRC2036</strain>
    </source>
</reference>
<evidence type="ECO:0000313" key="9">
    <source>
        <dbReference type="EMBL" id="TPW31536.1"/>
    </source>
</evidence>
<dbReference type="NCBIfam" id="TIGR01662">
    <property type="entry name" value="HAD-SF-IIIA"/>
    <property type="match status" value="1"/>
</dbReference>
<evidence type="ECO:0000256" key="2">
    <source>
        <dbReference type="ARBA" id="ARBA00005628"/>
    </source>
</evidence>
<evidence type="ECO:0000256" key="4">
    <source>
        <dbReference type="ARBA" id="ARBA00022723"/>
    </source>
</evidence>
<accession>A0A506UDR1</accession>
<keyword evidence="10" id="KW-1185">Reference proteome</keyword>
<dbReference type="CDD" id="cd06915">
    <property type="entry name" value="NTP_transferase_WcbM_like"/>
    <property type="match status" value="1"/>
</dbReference>
<keyword evidence="4" id="KW-0479">Metal-binding</keyword>
<dbReference type="GO" id="GO:0005737">
    <property type="term" value="C:cytoplasm"/>
    <property type="evidence" value="ECO:0007669"/>
    <property type="project" value="UniProtKB-SubCell"/>
</dbReference>
<evidence type="ECO:0000259" key="8">
    <source>
        <dbReference type="Pfam" id="PF00483"/>
    </source>
</evidence>
<dbReference type="InterPro" id="IPR023214">
    <property type="entry name" value="HAD_sf"/>
</dbReference>
<keyword evidence="3" id="KW-0963">Cytoplasm</keyword>
<evidence type="ECO:0000256" key="1">
    <source>
        <dbReference type="ARBA" id="ARBA00004496"/>
    </source>
</evidence>
<dbReference type="PANTHER" id="PTHR42891:SF1">
    <property type="entry name" value="D-GLYCERO-BETA-D-MANNO-HEPTOSE-1,7-BISPHOSPHATE 7-PHOSPHATASE"/>
    <property type="match status" value="1"/>
</dbReference>
<evidence type="ECO:0000313" key="10">
    <source>
        <dbReference type="Proteomes" id="UP000318801"/>
    </source>
</evidence>
<dbReference type="InterPro" id="IPR036412">
    <property type="entry name" value="HAD-like_sf"/>
</dbReference>
<protein>
    <recommendedName>
        <fullName evidence="7">D,D-heptose 1,7-bisphosphate phosphatase</fullName>
    </recommendedName>
</protein>
<dbReference type="InterPro" id="IPR029044">
    <property type="entry name" value="Nucleotide-diphossugar_trans"/>
</dbReference>
<feature type="domain" description="Nucleotidyl transferase" evidence="8">
    <location>
        <begin position="5"/>
        <end position="240"/>
    </location>
</feature>
<dbReference type="Proteomes" id="UP000318801">
    <property type="component" value="Unassembled WGS sequence"/>
</dbReference>
<dbReference type="AlphaFoldDB" id="A0A506UDR1"/>
<dbReference type="CDD" id="cd07503">
    <property type="entry name" value="HAD_HisB-N"/>
    <property type="match status" value="1"/>
</dbReference>
<evidence type="ECO:0000256" key="5">
    <source>
        <dbReference type="ARBA" id="ARBA00022801"/>
    </source>
</evidence>
<dbReference type="GO" id="GO:0046872">
    <property type="term" value="F:metal ion binding"/>
    <property type="evidence" value="ECO:0007669"/>
    <property type="project" value="UniProtKB-KW"/>
</dbReference>
<name>A0A506UDR1_9HYPH</name>
<evidence type="ECO:0000256" key="7">
    <source>
        <dbReference type="ARBA" id="ARBA00031828"/>
    </source>
</evidence>
<dbReference type="GO" id="GO:0016791">
    <property type="term" value="F:phosphatase activity"/>
    <property type="evidence" value="ECO:0007669"/>
    <property type="project" value="InterPro"/>
</dbReference>
<dbReference type="PANTHER" id="PTHR42891">
    <property type="entry name" value="D-GLYCERO-BETA-D-MANNO-HEPTOSE-1,7-BISPHOSPHATE 7-PHOSPHATASE"/>
    <property type="match status" value="1"/>
</dbReference>
<dbReference type="Pfam" id="PF00483">
    <property type="entry name" value="NTP_transferase"/>
    <property type="match status" value="1"/>
</dbReference>
<dbReference type="SUPFAM" id="SSF53448">
    <property type="entry name" value="Nucleotide-diphospho-sugar transferases"/>
    <property type="match status" value="1"/>
</dbReference>
<comment type="caution">
    <text evidence="9">The sequence shown here is derived from an EMBL/GenBank/DDBJ whole genome shotgun (WGS) entry which is preliminary data.</text>
</comment>
<evidence type="ECO:0000256" key="3">
    <source>
        <dbReference type="ARBA" id="ARBA00022490"/>
    </source>
</evidence>
<dbReference type="Gene3D" id="3.40.50.1000">
    <property type="entry name" value="HAD superfamily/HAD-like"/>
    <property type="match status" value="1"/>
</dbReference>
<keyword evidence="6" id="KW-0119">Carbohydrate metabolism</keyword>
<dbReference type="GO" id="GO:0005975">
    <property type="term" value="P:carbohydrate metabolic process"/>
    <property type="evidence" value="ECO:0007669"/>
    <property type="project" value="InterPro"/>
</dbReference>
<comment type="subcellular location">
    <subcellularLocation>
        <location evidence="1">Cytoplasm</location>
    </subcellularLocation>
</comment>
<dbReference type="SUPFAM" id="SSF56784">
    <property type="entry name" value="HAD-like"/>
    <property type="match status" value="1"/>
</dbReference>
<dbReference type="EMBL" id="VHLG01000003">
    <property type="protein sequence ID" value="TPW31536.1"/>
    <property type="molecule type" value="Genomic_DNA"/>
</dbReference>
<dbReference type="Gene3D" id="3.90.550.10">
    <property type="entry name" value="Spore Coat Polysaccharide Biosynthesis Protein SpsA, Chain A"/>
    <property type="match status" value="1"/>
</dbReference>
<evidence type="ECO:0000256" key="6">
    <source>
        <dbReference type="ARBA" id="ARBA00023277"/>
    </source>
</evidence>
<dbReference type="Pfam" id="PF13242">
    <property type="entry name" value="Hydrolase_like"/>
    <property type="match status" value="1"/>
</dbReference>
<dbReference type="NCBIfam" id="TIGR01656">
    <property type="entry name" value="Histidinol-ppas"/>
    <property type="match status" value="1"/>
</dbReference>
<comment type="similarity">
    <text evidence="2">Belongs to the GmhB family.</text>
</comment>